<name>A0AA37WGQ9_9BACT</name>
<dbReference type="PANTHER" id="PTHR43739:SF5">
    <property type="entry name" value="EXO-ALPHA-SIALIDASE"/>
    <property type="match status" value="1"/>
</dbReference>
<sequence length="345" mass="39047">MDKLLVGTSKGLITFHNGKEVRFEYEGLNITAIHQLTNGEIAVAINHKHWGSKLFINGAPIPAPTFQKNHKTVTGSQAILKQIWFITDGGEKYPDRLWVGTEPGALFISEDRGQHWHLINGLWNHPSRISHQQWFGAGKDLPFIHSIIVDPNNNDCIYISVSCAGIFRSMDSGKTWDLMNEGMKAKYLPNPKPEAGYDPHQVLMHPTHNHVLWQQNHCGVYRSENGGKQWIEINDQYGFCISIDEHNPEEAWIIPVENETSRIPKDRLLRVLHTQDCGKSWNDASSGLPNEPFYSIVLRNGFAKKGDLMAFGTTNGNVYMSNDKANSWQEISTNLAKVNYISFIK</sequence>
<gene>
    <name evidence="3" type="ORF">GCM10007940_26450</name>
</gene>
<reference evidence="3" key="2">
    <citation type="submission" date="2023-01" db="EMBL/GenBank/DDBJ databases">
        <title>Draft genome sequence of Portibacter lacus strain NBRC 108769.</title>
        <authorList>
            <person name="Sun Q."/>
            <person name="Mori K."/>
        </authorList>
    </citation>
    <scope>NUCLEOTIDE SEQUENCE</scope>
    <source>
        <strain evidence="3">NBRC 108769</strain>
    </source>
</reference>
<evidence type="ECO:0000256" key="1">
    <source>
        <dbReference type="ARBA" id="ARBA00022737"/>
    </source>
</evidence>
<dbReference type="InterPro" id="IPR015943">
    <property type="entry name" value="WD40/YVTN_repeat-like_dom_sf"/>
</dbReference>
<keyword evidence="4" id="KW-1185">Reference proteome</keyword>
<keyword evidence="1" id="KW-0677">Repeat</keyword>
<dbReference type="InterPro" id="IPR052025">
    <property type="entry name" value="Xyloglucanase_GH74"/>
</dbReference>
<feature type="domain" description="Sortilin N-terminal" evidence="2">
    <location>
        <begin position="105"/>
        <end position="279"/>
    </location>
</feature>
<dbReference type="AlphaFoldDB" id="A0AA37WGQ9"/>
<protein>
    <recommendedName>
        <fullName evidence="2">Sortilin N-terminal domain-containing protein</fullName>
    </recommendedName>
</protein>
<dbReference type="Pfam" id="PF15902">
    <property type="entry name" value="Sortilin-Vps10"/>
    <property type="match status" value="1"/>
</dbReference>
<dbReference type="PANTHER" id="PTHR43739">
    <property type="entry name" value="XYLOGLUCANASE (EUROFUNG)"/>
    <property type="match status" value="1"/>
</dbReference>
<comment type="caution">
    <text evidence="3">The sequence shown here is derived from an EMBL/GenBank/DDBJ whole genome shotgun (WGS) entry which is preliminary data.</text>
</comment>
<dbReference type="RefSeq" id="WP_235291705.1">
    <property type="nucleotide sequence ID" value="NZ_BSOH01000014.1"/>
</dbReference>
<dbReference type="EMBL" id="BSOH01000014">
    <property type="protein sequence ID" value="GLR18030.1"/>
    <property type="molecule type" value="Genomic_DNA"/>
</dbReference>
<dbReference type="SUPFAM" id="SSF110296">
    <property type="entry name" value="Oligoxyloglucan reducing end-specific cellobiohydrolase"/>
    <property type="match status" value="1"/>
</dbReference>
<evidence type="ECO:0000313" key="4">
    <source>
        <dbReference type="Proteomes" id="UP001156666"/>
    </source>
</evidence>
<proteinExistence type="predicted"/>
<dbReference type="InterPro" id="IPR031778">
    <property type="entry name" value="Sortilin_N"/>
</dbReference>
<organism evidence="3 4">
    <name type="scientific">Portibacter lacus</name>
    <dbReference type="NCBI Taxonomy" id="1099794"/>
    <lineage>
        <taxon>Bacteria</taxon>
        <taxon>Pseudomonadati</taxon>
        <taxon>Bacteroidota</taxon>
        <taxon>Saprospiria</taxon>
        <taxon>Saprospirales</taxon>
        <taxon>Haliscomenobacteraceae</taxon>
        <taxon>Portibacter</taxon>
    </lineage>
</organism>
<dbReference type="Proteomes" id="UP001156666">
    <property type="component" value="Unassembled WGS sequence"/>
</dbReference>
<dbReference type="GO" id="GO:0010411">
    <property type="term" value="P:xyloglucan metabolic process"/>
    <property type="evidence" value="ECO:0007669"/>
    <property type="project" value="TreeGrafter"/>
</dbReference>
<evidence type="ECO:0000259" key="2">
    <source>
        <dbReference type="Pfam" id="PF15902"/>
    </source>
</evidence>
<accession>A0AA37WGQ9</accession>
<dbReference type="Gene3D" id="2.130.10.10">
    <property type="entry name" value="YVTN repeat-like/Quinoprotein amine dehydrogenase"/>
    <property type="match status" value="1"/>
</dbReference>
<evidence type="ECO:0000313" key="3">
    <source>
        <dbReference type="EMBL" id="GLR18030.1"/>
    </source>
</evidence>
<reference evidence="3" key="1">
    <citation type="journal article" date="2014" name="Int. J. Syst. Evol. Microbiol.">
        <title>Complete genome sequence of Corynebacterium casei LMG S-19264T (=DSM 44701T), isolated from a smear-ripened cheese.</title>
        <authorList>
            <consortium name="US DOE Joint Genome Institute (JGI-PGF)"/>
            <person name="Walter F."/>
            <person name="Albersmeier A."/>
            <person name="Kalinowski J."/>
            <person name="Ruckert C."/>
        </authorList>
    </citation>
    <scope>NUCLEOTIDE SEQUENCE</scope>
    <source>
        <strain evidence="3">NBRC 108769</strain>
    </source>
</reference>